<protein>
    <submittedName>
        <fullName evidence="1">Uncharacterized protein</fullName>
    </submittedName>
</protein>
<name>A0A2B4SBD3_STYPI</name>
<organism evidence="1 2">
    <name type="scientific">Stylophora pistillata</name>
    <name type="common">Smooth cauliflower coral</name>
    <dbReference type="NCBI Taxonomy" id="50429"/>
    <lineage>
        <taxon>Eukaryota</taxon>
        <taxon>Metazoa</taxon>
        <taxon>Cnidaria</taxon>
        <taxon>Anthozoa</taxon>
        <taxon>Hexacorallia</taxon>
        <taxon>Scleractinia</taxon>
        <taxon>Astrocoeniina</taxon>
        <taxon>Pocilloporidae</taxon>
        <taxon>Stylophora</taxon>
    </lineage>
</organism>
<dbReference type="OrthoDB" id="5958858at2759"/>
<evidence type="ECO:0000313" key="2">
    <source>
        <dbReference type="Proteomes" id="UP000225706"/>
    </source>
</evidence>
<reference evidence="2" key="1">
    <citation type="journal article" date="2017" name="bioRxiv">
        <title>Comparative analysis of the genomes of Stylophora pistillata and Acropora digitifera provides evidence for extensive differences between species of corals.</title>
        <authorList>
            <person name="Voolstra C.R."/>
            <person name="Li Y."/>
            <person name="Liew Y.J."/>
            <person name="Baumgarten S."/>
            <person name="Zoccola D."/>
            <person name="Flot J.-F."/>
            <person name="Tambutte S."/>
            <person name="Allemand D."/>
            <person name="Aranda M."/>
        </authorList>
    </citation>
    <scope>NUCLEOTIDE SEQUENCE [LARGE SCALE GENOMIC DNA]</scope>
</reference>
<dbReference type="AlphaFoldDB" id="A0A2B4SBD3"/>
<evidence type="ECO:0000313" key="1">
    <source>
        <dbReference type="EMBL" id="PFX26130.1"/>
    </source>
</evidence>
<accession>A0A2B4SBD3</accession>
<comment type="caution">
    <text evidence="1">The sequence shown here is derived from an EMBL/GenBank/DDBJ whole genome shotgun (WGS) entry which is preliminary data.</text>
</comment>
<gene>
    <name evidence="1" type="ORF">AWC38_SpisGene9199</name>
</gene>
<dbReference type="Proteomes" id="UP000225706">
    <property type="component" value="Unassembled WGS sequence"/>
</dbReference>
<proteinExistence type="predicted"/>
<sequence>MGKSIGGELLGVCKSIQLSSRERNEPMNVTVNASFSINPNRSSAAVMNTSASIISKITGATKTENNTYFVEFKTGALKWSPDLTNEYHNTFINSANGIVKTFPDDGETDPLELVFQTLLVCFGLLTIDVVEKQPTFASRPLVKNTAAQMSEMSAVNNTSNKNLLIFCQGSTKTIQSLNSFPGPVGLMHSYTLLEDQMSLAFVASCGLPPVKIEVRPSKIPSECPCSVPLDLPRSAWPTVAHHRTYSDALNSATIQLLGSF</sequence>
<keyword evidence="2" id="KW-1185">Reference proteome</keyword>
<dbReference type="EMBL" id="LSMT01000133">
    <property type="protein sequence ID" value="PFX26130.1"/>
    <property type="molecule type" value="Genomic_DNA"/>
</dbReference>